<dbReference type="EMBL" id="JXTB01000006">
    <property type="protein sequence ID" value="PON78951.1"/>
    <property type="molecule type" value="Genomic_DNA"/>
</dbReference>
<proteinExistence type="predicted"/>
<keyword evidence="2" id="KW-1185">Reference proteome</keyword>
<comment type="caution">
    <text evidence="1">The sequence shown here is derived from an EMBL/GenBank/DDBJ whole genome shotgun (WGS) entry which is preliminary data.</text>
</comment>
<sequence length="140" mass="16006">MNTRASIVKYQDITWQPIIFHSSSDVLMTRDLTIRTWPYLAATCKGVSPFALVCSNRGGHMLRISLTKTLSVVEARIWTWRIVLLSGVNNWSRRSSLTFNMKTWISPFSAAQYREASMRLFFSTSTVLGEAINDIFGCFR</sequence>
<dbReference type="AlphaFoldDB" id="A0A2P5E078"/>
<reference evidence="2" key="1">
    <citation type="submission" date="2016-06" db="EMBL/GenBank/DDBJ databases">
        <title>Parallel loss of symbiosis genes in relatives of nitrogen-fixing non-legume Parasponia.</title>
        <authorList>
            <person name="Van Velzen R."/>
            <person name="Holmer R."/>
            <person name="Bu F."/>
            <person name="Rutten L."/>
            <person name="Van Zeijl A."/>
            <person name="Liu W."/>
            <person name="Santuari L."/>
            <person name="Cao Q."/>
            <person name="Sharma T."/>
            <person name="Shen D."/>
            <person name="Roswanjaya Y."/>
            <person name="Wardhani T."/>
            <person name="Kalhor M.S."/>
            <person name="Jansen J."/>
            <person name="Van den Hoogen J."/>
            <person name="Gungor B."/>
            <person name="Hartog M."/>
            <person name="Hontelez J."/>
            <person name="Verver J."/>
            <person name="Yang W.-C."/>
            <person name="Schijlen E."/>
            <person name="Repin R."/>
            <person name="Schilthuizen M."/>
            <person name="Schranz E."/>
            <person name="Heidstra R."/>
            <person name="Miyata K."/>
            <person name="Fedorova E."/>
            <person name="Kohlen W."/>
            <person name="Bisseling T."/>
            <person name="Smit S."/>
            <person name="Geurts R."/>
        </authorList>
    </citation>
    <scope>NUCLEOTIDE SEQUENCE [LARGE SCALE GENOMIC DNA]</scope>
    <source>
        <strain evidence="2">cv. WU1-14</strain>
    </source>
</reference>
<dbReference type="OrthoDB" id="10297454at2759"/>
<organism evidence="1 2">
    <name type="scientific">Parasponia andersonii</name>
    <name type="common">Sponia andersonii</name>
    <dbReference type="NCBI Taxonomy" id="3476"/>
    <lineage>
        <taxon>Eukaryota</taxon>
        <taxon>Viridiplantae</taxon>
        <taxon>Streptophyta</taxon>
        <taxon>Embryophyta</taxon>
        <taxon>Tracheophyta</taxon>
        <taxon>Spermatophyta</taxon>
        <taxon>Magnoliopsida</taxon>
        <taxon>eudicotyledons</taxon>
        <taxon>Gunneridae</taxon>
        <taxon>Pentapetalae</taxon>
        <taxon>rosids</taxon>
        <taxon>fabids</taxon>
        <taxon>Rosales</taxon>
        <taxon>Cannabaceae</taxon>
        <taxon>Parasponia</taxon>
    </lineage>
</organism>
<gene>
    <name evidence="1" type="ORF">PanWU01x14_014520</name>
</gene>
<name>A0A2P5E078_PARAD</name>
<accession>A0A2P5E078</accession>
<evidence type="ECO:0000313" key="1">
    <source>
        <dbReference type="EMBL" id="PON78951.1"/>
    </source>
</evidence>
<evidence type="ECO:0000313" key="2">
    <source>
        <dbReference type="Proteomes" id="UP000237105"/>
    </source>
</evidence>
<dbReference type="Proteomes" id="UP000237105">
    <property type="component" value="Unassembled WGS sequence"/>
</dbReference>
<protein>
    <submittedName>
        <fullName evidence="1">Uncharacterized protein</fullName>
    </submittedName>
</protein>